<name>A0A1D6L5B7_MAIZE</name>
<dbReference type="InParanoid" id="A0A1D6L5B7"/>
<evidence type="ECO:0000313" key="1">
    <source>
        <dbReference type="EMBL" id="ONM09526.1"/>
    </source>
</evidence>
<proteinExistence type="predicted"/>
<dbReference type="PROSITE" id="PS51257">
    <property type="entry name" value="PROKAR_LIPOPROTEIN"/>
    <property type="match status" value="1"/>
</dbReference>
<protein>
    <submittedName>
        <fullName evidence="1">Uncharacterized protein</fullName>
    </submittedName>
</protein>
<organism evidence="1">
    <name type="scientific">Zea mays</name>
    <name type="common">Maize</name>
    <dbReference type="NCBI Taxonomy" id="4577"/>
    <lineage>
        <taxon>Eukaryota</taxon>
        <taxon>Viridiplantae</taxon>
        <taxon>Streptophyta</taxon>
        <taxon>Embryophyta</taxon>
        <taxon>Tracheophyta</taxon>
        <taxon>Spermatophyta</taxon>
        <taxon>Magnoliopsida</taxon>
        <taxon>Liliopsida</taxon>
        <taxon>Poales</taxon>
        <taxon>Poaceae</taxon>
        <taxon>PACMAD clade</taxon>
        <taxon>Panicoideae</taxon>
        <taxon>Andropogonodae</taxon>
        <taxon>Andropogoneae</taxon>
        <taxon>Tripsacinae</taxon>
        <taxon>Zea</taxon>
    </lineage>
</organism>
<reference evidence="1" key="1">
    <citation type="submission" date="2015-12" db="EMBL/GenBank/DDBJ databases">
        <title>Update maize B73 reference genome by single molecule sequencing technologies.</title>
        <authorList>
            <consortium name="Maize Genome Sequencing Project"/>
            <person name="Ware D."/>
        </authorList>
    </citation>
    <scope>NUCLEOTIDE SEQUENCE [LARGE SCALE GENOMIC DNA]</scope>
    <source>
        <tissue evidence="1">Seedling</tissue>
    </source>
</reference>
<dbReference type="EMBL" id="CM007647">
    <property type="protein sequence ID" value="ONM09526.1"/>
    <property type="molecule type" value="Genomic_DNA"/>
</dbReference>
<sequence>MMGRTSVAAAAAALLVLAACAALPARTARSVLLHGGAGGRGAGGRGGLQQVRLHQRHLQLQQGAQLRLPAQRDQDLLLHLQLRLLLRRDAPRHQGREVAAAVAAAVRQRPLRRRHRRLRQVPRARHLRRRRRARRAAQDGLAGKNLPAGPFVGSNWDSFFFLFVHPLHLFRSVLGLSRGAVAGAGVLRWVH</sequence>
<dbReference type="AlphaFoldDB" id="A0A1D6L5B7"/>
<dbReference type="IntAct" id="A0A1D6L5B7">
    <property type="interactions" value="3"/>
</dbReference>
<gene>
    <name evidence="1" type="ORF">ZEAMMB73_Zm00001d034077</name>
</gene>
<accession>A0A1D6L5B7</accession>